<evidence type="ECO:0000256" key="11">
    <source>
        <dbReference type="ARBA" id="ARBA00022989"/>
    </source>
</evidence>
<evidence type="ECO:0000256" key="5">
    <source>
        <dbReference type="ARBA" id="ARBA00022553"/>
    </source>
</evidence>
<dbReference type="PRINTS" id="PR00344">
    <property type="entry name" value="BCTRLSENSOR"/>
</dbReference>
<dbReference type="InterPro" id="IPR036890">
    <property type="entry name" value="HATPase_C_sf"/>
</dbReference>
<dbReference type="PANTHER" id="PTHR43065:SF46">
    <property type="entry name" value="C4-DICARBOXYLATE TRANSPORT SENSOR PROTEIN DCTB"/>
    <property type="match status" value="1"/>
</dbReference>
<keyword evidence="6" id="KW-0808">Transferase</keyword>
<feature type="transmembrane region" description="Helical" evidence="14">
    <location>
        <begin position="81"/>
        <end position="104"/>
    </location>
</feature>
<comment type="catalytic activity">
    <reaction evidence="1">
        <text>ATP + protein L-histidine = ADP + protein N-phospho-L-histidine.</text>
        <dbReference type="EC" id="2.7.13.3"/>
    </reaction>
</comment>
<proteinExistence type="predicted"/>
<comment type="subcellular location">
    <subcellularLocation>
        <location evidence="2">Cell membrane</location>
        <topology evidence="2">Multi-pass membrane protein</topology>
    </subcellularLocation>
</comment>
<evidence type="ECO:0000256" key="9">
    <source>
        <dbReference type="ARBA" id="ARBA00022777"/>
    </source>
</evidence>
<dbReference type="Proteomes" id="UP000830167">
    <property type="component" value="Chromosome"/>
</dbReference>
<dbReference type="SUPFAM" id="SSF47384">
    <property type="entry name" value="Homodimeric domain of signal transducing histidine kinase"/>
    <property type="match status" value="1"/>
</dbReference>
<dbReference type="SMART" id="SM00387">
    <property type="entry name" value="HATPase_c"/>
    <property type="match status" value="1"/>
</dbReference>
<dbReference type="Pfam" id="PF07694">
    <property type="entry name" value="5TM-5TMR_LYT"/>
    <property type="match status" value="1"/>
</dbReference>
<dbReference type="CDD" id="cd00082">
    <property type="entry name" value="HisKA"/>
    <property type="match status" value="1"/>
</dbReference>
<evidence type="ECO:0000256" key="14">
    <source>
        <dbReference type="SAM" id="Phobius"/>
    </source>
</evidence>
<keyword evidence="9" id="KW-0418">Kinase</keyword>
<evidence type="ECO:0000256" key="8">
    <source>
        <dbReference type="ARBA" id="ARBA00022741"/>
    </source>
</evidence>
<dbReference type="PANTHER" id="PTHR43065">
    <property type="entry name" value="SENSOR HISTIDINE KINASE"/>
    <property type="match status" value="1"/>
</dbReference>
<dbReference type="InterPro" id="IPR004358">
    <property type="entry name" value="Sig_transdc_His_kin-like_C"/>
</dbReference>
<dbReference type="InterPro" id="IPR036097">
    <property type="entry name" value="HisK_dim/P_sf"/>
</dbReference>
<dbReference type="EMBL" id="CP089291">
    <property type="protein sequence ID" value="UOF89106.1"/>
    <property type="molecule type" value="Genomic_DNA"/>
</dbReference>
<dbReference type="SMART" id="SM00388">
    <property type="entry name" value="HisKA"/>
    <property type="match status" value="1"/>
</dbReference>
<dbReference type="Gene3D" id="1.10.287.130">
    <property type="match status" value="1"/>
</dbReference>
<evidence type="ECO:0000256" key="2">
    <source>
        <dbReference type="ARBA" id="ARBA00004651"/>
    </source>
</evidence>
<sequence length="377" mass="43307">MAFPFTVLPGHIYDLRTVPILISLFYGEYWCSLIVIATLFIYRYLLGGDGFYTTVFSYTPIFLFLYLIKNRYQSLNFRKKIFISMALSFTWALLIVFVSILRLTNQHVFIDADVRLFFVEYCLINPLATWIAVYLLEIIQENIAIQSELQKSEKIHVLGELAASIAHEVRNPLTAIRGFMQLLNQQDIQEKRDMYVRIMIHELDRAESIINNYLSLAKPHLEKFEILNVEEVINQIINVIYSYGLLRNVEIKKKLANGLFITANNEKFSQVVMNLIKNGIESMPHGGVVEIITYFKEDYIHIEIIDQGIGMTGEQIERLGTPFYSTKENGNGIGMMVSYRIIEGMKGKIVVSSQKGKGTKFLIVLPASFPVHPDHVL</sequence>
<evidence type="ECO:0000256" key="6">
    <source>
        <dbReference type="ARBA" id="ARBA00022679"/>
    </source>
</evidence>
<dbReference type="InterPro" id="IPR003594">
    <property type="entry name" value="HATPase_dom"/>
</dbReference>
<evidence type="ECO:0000313" key="17">
    <source>
        <dbReference type="Proteomes" id="UP000830167"/>
    </source>
</evidence>
<dbReference type="GO" id="GO:0005524">
    <property type="term" value="F:ATP binding"/>
    <property type="evidence" value="ECO:0007669"/>
    <property type="project" value="UniProtKB-KW"/>
</dbReference>
<evidence type="ECO:0000256" key="10">
    <source>
        <dbReference type="ARBA" id="ARBA00022840"/>
    </source>
</evidence>
<evidence type="ECO:0000259" key="15">
    <source>
        <dbReference type="PROSITE" id="PS50109"/>
    </source>
</evidence>
<keyword evidence="10 16" id="KW-0067">ATP-binding</keyword>
<accession>A0ABY4CIN5</accession>
<evidence type="ECO:0000256" key="3">
    <source>
        <dbReference type="ARBA" id="ARBA00012438"/>
    </source>
</evidence>
<dbReference type="Pfam" id="PF00512">
    <property type="entry name" value="HisKA"/>
    <property type="match status" value="1"/>
</dbReference>
<evidence type="ECO:0000256" key="7">
    <source>
        <dbReference type="ARBA" id="ARBA00022692"/>
    </source>
</evidence>
<evidence type="ECO:0000256" key="13">
    <source>
        <dbReference type="ARBA" id="ARBA00023136"/>
    </source>
</evidence>
<evidence type="ECO:0000256" key="4">
    <source>
        <dbReference type="ARBA" id="ARBA00022475"/>
    </source>
</evidence>
<keyword evidence="4" id="KW-1003">Cell membrane</keyword>
<keyword evidence="8" id="KW-0547">Nucleotide-binding</keyword>
<organism evidence="16 17">
    <name type="scientific">Fodinisporobacter ferrooxydans</name>
    <dbReference type="NCBI Taxonomy" id="2901836"/>
    <lineage>
        <taxon>Bacteria</taxon>
        <taxon>Bacillati</taxon>
        <taxon>Bacillota</taxon>
        <taxon>Bacilli</taxon>
        <taxon>Bacillales</taxon>
        <taxon>Alicyclobacillaceae</taxon>
        <taxon>Fodinisporobacter</taxon>
    </lineage>
</organism>
<dbReference type="PROSITE" id="PS50109">
    <property type="entry name" value="HIS_KIN"/>
    <property type="match status" value="1"/>
</dbReference>
<dbReference type="InterPro" id="IPR011620">
    <property type="entry name" value="Sig_transdc_His_kinase_LytS_TM"/>
</dbReference>
<feature type="transmembrane region" description="Helical" evidence="14">
    <location>
        <begin position="51"/>
        <end position="69"/>
    </location>
</feature>
<keyword evidence="17" id="KW-1185">Reference proteome</keyword>
<keyword evidence="11 14" id="KW-1133">Transmembrane helix</keyword>
<feature type="transmembrane region" description="Helical" evidence="14">
    <location>
        <begin position="116"/>
        <end position="136"/>
    </location>
</feature>
<feature type="transmembrane region" description="Helical" evidence="14">
    <location>
        <begin position="20"/>
        <end position="45"/>
    </location>
</feature>
<keyword evidence="12" id="KW-0902">Two-component regulatory system</keyword>
<dbReference type="Gene3D" id="3.30.565.10">
    <property type="entry name" value="Histidine kinase-like ATPase, C-terminal domain"/>
    <property type="match status" value="1"/>
</dbReference>
<keyword evidence="5" id="KW-0597">Phosphoprotein</keyword>
<dbReference type="EC" id="2.7.13.3" evidence="3"/>
<dbReference type="InterPro" id="IPR003661">
    <property type="entry name" value="HisK_dim/P_dom"/>
</dbReference>
<evidence type="ECO:0000256" key="12">
    <source>
        <dbReference type="ARBA" id="ARBA00023012"/>
    </source>
</evidence>
<dbReference type="SUPFAM" id="SSF55874">
    <property type="entry name" value="ATPase domain of HSP90 chaperone/DNA topoisomerase II/histidine kinase"/>
    <property type="match status" value="1"/>
</dbReference>
<keyword evidence="7 14" id="KW-0812">Transmembrane</keyword>
<reference evidence="16" key="1">
    <citation type="submission" date="2021-12" db="EMBL/GenBank/DDBJ databases">
        <title>Alicyclobacillaceae gen. nov., sp. nov., isolated from chalcocite enrichment system.</title>
        <authorList>
            <person name="Jiang Z."/>
        </authorList>
    </citation>
    <scope>NUCLEOTIDE SEQUENCE</scope>
    <source>
        <strain evidence="16">MYW30-H2</strain>
    </source>
</reference>
<gene>
    <name evidence="16" type="ORF">LSG31_14360</name>
</gene>
<keyword evidence="13 14" id="KW-0472">Membrane</keyword>
<dbReference type="InterPro" id="IPR005467">
    <property type="entry name" value="His_kinase_dom"/>
</dbReference>
<evidence type="ECO:0000256" key="1">
    <source>
        <dbReference type="ARBA" id="ARBA00000085"/>
    </source>
</evidence>
<name>A0ABY4CIN5_9BACL</name>
<evidence type="ECO:0000313" key="16">
    <source>
        <dbReference type="EMBL" id="UOF89106.1"/>
    </source>
</evidence>
<feature type="domain" description="Histidine kinase" evidence="15">
    <location>
        <begin position="164"/>
        <end position="369"/>
    </location>
</feature>
<dbReference type="Pfam" id="PF02518">
    <property type="entry name" value="HATPase_c"/>
    <property type="match status" value="1"/>
</dbReference>
<protein>
    <recommendedName>
        <fullName evidence="3">histidine kinase</fullName>
        <ecNumber evidence="3">2.7.13.3</ecNumber>
    </recommendedName>
</protein>